<feature type="signal peptide" evidence="2">
    <location>
        <begin position="1"/>
        <end position="16"/>
    </location>
</feature>
<feature type="compositionally biased region" description="Basic and acidic residues" evidence="1">
    <location>
        <begin position="817"/>
        <end position="829"/>
    </location>
</feature>
<evidence type="ECO:0000313" key="5">
    <source>
        <dbReference type="Proteomes" id="UP000001357"/>
    </source>
</evidence>
<dbReference type="InParanoid" id="A9V5N9"/>
<feature type="compositionally biased region" description="Low complexity" evidence="1">
    <location>
        <begin position="776"/>
        <end position="789"/>
    </location>
</feature>
<feature type="compositionally biased region" description="Low complexity" evidence="1">
    <location>
        <begin position="401"/>
        <end position="412"/>
    </location>
</feature>
<feature type="region of interest" description="Disordered" evidence="1">
    <location>
        <begin position="539"/>
        <end position="565"/>
    </location>
</feature>
<sequence>MGLLVVLTTVLTHALAIYVQFPRVDRLAGTAETRVRTSSCWHPHPDPASQPPAFCNSARSRVLIVRLARPGPADRARLALRYTIVQQDPDKHRDFVLFDDIIPNQSTVRLRLRLGLARLAVVVRCQGMVQDRWSTCCPFKYAVGSRLGGRRGHFVVEGLEGMQPCPSCQLALVTHQLPEDPDAEEVLSTIHRVRSAIHPPSASEALISESKSATTSPRMQVGGFMFEAPANIPTDPPPNDDDDDWEAISDDDDGQVHDANATLERPLRPISARPPVSLGTTRRRERTLREDAVPTTVTPSSSSHGRVWSADAVVTLRKAPSVNVARPATATFDTLQTRFEQIDRLRRGMLQPPGSAMRTSLGRETSRSTGSSDRSGGMGNGAGLDPYASVTPEMEARAAALPPRAPRALNRPIFSAPPKMLSPSPASNSRASPGANPDGQPVPKSTHVGDPETTVSSTPMPAASVALNAQAPGMSTCSEQLVSPSATSGHAETLVSPAAMSGGVKATAEASSAPIVLSHAMPMTNVAEFPLVEQADRTSLETAQNHGSAATEEGSMNAAAADPNPIAPAAQHSELAAKRESATINEAAATMEMAAVPEPPAVPEMAAVPEPPAVPEMAAEPEPPAKSEPTSNVETELGAEATLATRPSPAAPLPDETGSEDELDSAAPGEAMALVARLSRASFGGEAAFMAAAMGEAPSDTDSEEERERRSSFLNRSLDSANVQQARRHSAPLAIVARLSRASFGDVEDMGQGLAGMDPALDASMDSDGSEEDQEAPSSRPSTAPAPLAVVARLSRASFGDFEDLGGPSASPPAPAADDRRLEMTRDENLGATSPPLAMVARMSRTSFDGTLMADTGAALLAAAKAAAADMSDDEASDGEQTPLPSRGRVESKPVADHPNNFLARRASEEDIVPVDASDGATAVWETTRSPSPLQDDPVPEPRAHTPIQPPRSGHPFARRLSVPTIQEVEIESDSMLSSGVLRQITRDVDGYYSGDYAGEAGEETTPSEADLVQQAVASDMVEEGAEKLDLNELFDSSDDEPPMGDVAPVSSLLRIVTFGAPTAKFQA</sequence>
<evidence type="ECO:0000259" key="3">
    <source>
        <dbReference type="Pfam" id="PF15257"/>
    </source>
</evidence>
<evidence type="ECO:0000256" key="2">
    <source>
        <dbReference type="SAM" id="SignalP"/>
    </source>
</evidence>
<gene>
    <name evidence="4" type="ORF">MONBRDRAFT_10254</name>
</gene>
<protein>
    <recommendedName>
        <fullName evidence="3">DUF4590 domain-containing protein</fullName>
    </recommendedName>
</protein>
<feature type="compositionally biased region" description="Polar residues" evidence="1">
    <location>
        <begin position="713"/>
        <end position="725"/>
    </location>
</feature>
<evidence type="ECO:0000256" key="1">
    <source>
        <dbReference type="SAM" id="MobiDB-lite"/>
    </source>
</evidence>
<feature type="region of interest" description="Disordered" evidence="1">
    <location>
        <begin position="748"/>
        <end position="837"/>
    </location>
</feature>
<dbReference type="Proteomes" id="UP000001357">
    <property type="component" value="Unassembled WGS sequence"/>
</dbReference>
<dbReference type="EMBL" id="CH991561">
    <property type="protein sequence ID" value="EDQ87151.1"/>
    <property type="molecule type" value="Genomic_DNA"/>
</dbReference>
<keyword evidence="5" id="KW-1185">Reference proteome</keyword>
<feature type="region of interest" description="Disordered" evidence="1">
    <location>
        <begin position="694"/>
        <end position="734"/>
    </location>
</feature>
<feature type="region of interest" description="Disordered" evidence="1">
    <location>
        <begin position="401"/>
        <end position="459"/>
    </location>
</feature>
<organism evidence="4 5">
    <name type="scientific">Monosiga brevicollis</name>
    <name type="common">Choanoflagellate</name>
    <dbReference type="NCBI Taxonomy" id="81824"/>
    <lineage>
        <taxon>Eukaryota</taxon>
        <taxon>Choanoflagellata</taxon>
        <taxon>Craspedida</taxon>
        <taxon>Salpingoecidae</taxon>
        <taxon>Monosiga</taxon>
    </lineage>
</organism>
<feature type="compositionally biased region" description="Low complexity" evidence="1">
    <location>
        <begin position="422"/>
        <end position="437"/>
    </location>
</feature>
<dbReference type="PANTHER" id="PTHR23034">
    <property type="entry name" value="GLUTAMATE-RICH PROTEIN 3"/>
    <property type="match status" value="1"/>
</dbReference>
<feature type="compositionally biased region" description="Low complexity" evidence="1">
    <location>
        <begin position="358"/>
        <end position="375"/>
    </location>
</feature>
<proteinExistence type="predicted"/>
<feature type="region of interest" description="Disordered" evidence="1">
    <location>
        <begin position="614"/>
        <end position="665"/>
    </location>
</feature>
<feature type="region of interest" description="Disordered" evidence="1">
    <location>
        <begin position="863"/>
        <end position="958"/>
    </location>
</feature>
<dbReference type="STRING" id="81824.A9V5N9"/>
<feature type="region of interest" description="Disordered" evidence="1">
    <location>
        <begin position="345"/>
        <end position="388"/>
    </location>
</feature>
<dbReference type="Pfam" id="PF15257">
    <property type="entry name" value="DUF4590"/>
    <property type="match status" value="1"/>
</dbReference>
<feature type="domain" description="DUF4590" evidence="3">
    <location>
        <begin position="117"/>
        <end position="180"/>
    </location>
</feature>
<dbReference type="KEGG" id="mbr:MONBRDRAFT_10254"/>
<dbReference type="AlphaFoldDB" id="A9V5N9"/>
<dbReference type="PANTHER" id="PTHR23034:SF2">
    <property type="entry name" value="GLUTAMATE-RICH PROTEIN 3"/>
    <property type="match status" value="1"/>
</dbReference>
<name>A9V5N9_MONBE</name>
<dbReference type="RefSeq" id="XP_001748094.1">
    <property type="nucleotide sequence ID" value="XM_001748042.1"/>
</dbReference>
<dbReference type="InterPro" id="IPR048257">
    <property type="entry name" value="DUF4590"/>
</dbReference>
<reference evidence="4 5" key="1">
    <citation type="journal article" date="2008" name="Nature">
        <title>The genome of the choanoflagellate Monosiga brevicollis and the origin of metazoans.</title>
        <authorList>
            <consortium name="JGI Sequencing"/>
            <person name="King N."/>
            <person name="Westbrook M.J."/>
            <person name="Young S.L."/>
            <person name="Kuo A."/>
            <person name="Abedin M."/>
            <person name="Chapman J."/>
            <person name="Fairclough S."/>
            <person name="Hellsten U."/>
            <person name="Isogai Y."/>
            <person name="Letunic I."/>
            <person name="Marr M."/>
            <person name="Pincus D."/>
            <person name="Putnam N."/>
            <person name="Rokas A."/>
            <person name="Wright K.J."/>
            <person name="Zuzow R."/>
            <person name="Dirks W."/>
            <person name="Good M."/>
            <person name="Goodstein D."/>
            <person name="Lemons D."/>
            <person name="Li W."/>
            <person name="Lyons J.B."/>
            <person name="Morris A."/>
            <person name="Nichols S."/>
            <person name="Richter D.J."/>
            <person name="Salamov A."/>
            <person name="Bork P."/>
            <person name="Lim W.A."/>
            <person name="Manning G."/>
            <person name="Miller W.T."/>
            <person name="McGinnis W."/>
            <person name="Shapiro H."/>
            <person name="Tjian R."/>
            <person name="Grigoriev I.V."/>
            <person name="Rokhsar D."/>
        </authorList>
    </citation>
    <scope>NUCLEOTIDE SEQUENCE [LARGE SCALE GENOMIC DNA]</scope>
    <source>
        <strain evidence="5">MX1 / ATCC 50154</strain>
    </source>
</reference>
<dbReference type="InterPro" id="IPR027962">
    <property type="entry name" value="ERICH3"/>
</dbReference>
<accession>A9V5N9</accession>
<dbReference type="GeneID" id="5893338"/>
<keyword evidence="2" id="KW-0732">Signal</keyword>
<feature type="chain" id="PRO_5002744689" description="DUF4590 domain-containing protein" evidence="2">
    <location>
        <begin position="17"/>
        <end position="1068"/>
    </location>
</feature>
<evidence type="ECO:0000313" key="4">
    <source>
        <dbReference type="EMBL" id="EDQ87151.1"/>
    </source>
</evidence>